<dbReference type="STRING" id="1144548.SAMN05443287_104156"/>
<dbReference type="PANTHER" id="PTHR33993:SF14">
    <property type="entry name" value="GB|AAF24581.1"/>
    <property type="match status" value="1"/>
</dbReference>
<dbReference type="InterPro" id="IPR041581">
    <property type="entry name" value="Glyoxalase_6"/>
</dbReference>
<evidence type="ECO:0000313" key="3">
    <source>
        <dbReference type="EMBL" id="SEJ38898.1"/>
    </source>
</evidence>
<proteinExistence type="predicted"/>
<evidence type="ECO:0000256" key="1">
    <source>
        <dbReference type="SAM" id="MobiDB-lite"/>
    </source>
</evidence>
<dbReference type="InterPro" id="IPR029068">
    <property type="entry name" value="Glyas_Bleomycin-R_OHBP_Dase"/>
</dbReference>
<dbReference type="PROSITE" id="PS51819">
    <property type="entry name" value="VOC"/>
    <property type="match status" value="1"/>
</dbReference>
<dbReference type="Pfam" id="PF18029">
    <property type="entry name" value="Glyoxalase_6"/>
    <property type="match status" value="1"/>
</dbReference>
<dbReference type="EMBL" id="FNYV01000004">
    <property type="protein sequence ID" value="SEJ38898.1"/>
    <property type="molecule type" value="Genomic_DNA"/>
</dbReference>
<reference evidence="4" key="1">
    <citation type="submission" date="2016-10" db="EMBL/GenBank/DDBJ databases">
        <authorList>
            <person name="Varghese N."/>
            <person name="Submissions S."/>
        </authorList>
    </citation>
    <scope>NUCLEOTIDE SEQUENCE [LARGE SCALE GENOMIC DNA]</scope>
    <source>
        <strain evidence="4">CGMCC 4.7038</strain>
    </source>
</reference>
<dbReference type="InterPro" id="IPR037523">
    <property type="entry name" value="VOC_core"/>
</dbReference>
<evidence type="ECO:0000259" key="2">
    <source>
        <dbReference type="PROSITE" id="PS51819"/>
    </source>
</evidence>
<dbReference type="OrthoDB" id="9793039at2"/>
<evidence type="ECO:0000313" key="4">
    <source>
        <dbReference type="Proteomes" id="UP000198707"/>
    </source>
</evidence>
<organism evidence="3 4">
    <name type="scientific">Micromonospora phaseoli</name>
    <dbReference type="NCBI Taxonomy" id="1144548"/>
    <lineage>
        <taxon>Bacteria</taxon>
        <taxon>Bacillati</taxon>
        <taxon>Actinomycetota</taxon>
        <taxon>Actinomycetes</taxon>
        <taxon>Micromonosporales</taxon>
        <taxon>Micromonosporaceae</taxon>
        <taxon>Micromonospora</taxon>
    </lineage>
</organism>
<name>A0A1H6YCA5_9ACTN</name>
<feature type="domain" description="VOC" evidence="2">
    <location>
        <begin position="4"/>
        <end position="116"/>
    </location>
</feature>
<dbReference type="CDD" id="cd07247">
    <property type="entry name" value="SgaA_N_like"/>
    <property type="match status" value="1"/>
</dbReference>
<dbReference type="AlphaFoldDB" id="A0A1H6YCA5"/>
<feature type="region of interest" description="Disordered" evidence="1">
    <location>
        <begin position="37"/>
        <end position="56"/>
    </location>
</feature>
<accession>A0A1H6YCA5</accession>
<sequence length="121" mass="13201">MAGHLSYFEFGTPDVAVASRFYAELFGWKVQAQEHGGSIDPGEAAPGTPAVPGGLHRDPGPPQHYLYFAVDDIEVAMKRVVELGGEVEPMRPPTEQWGTFVECRDNQGLAFGLHVPPRPKD</sequence>
<dbReference type="Proteomes" id="UP000198707">
    <property type="component" value="Unassembled WGS sequence"/>
</dbReference>
<dbReference type="Gene3D" id="3.10.180.10">
    <property type="entry name" value="2,3-Dihydroxybiphenyl 1,2-Dioxygenase, domain 1"/>
    <property type="match status" value="1"/>
</dbReference>
<dbReference type="SUPFAM" id="SSF54593">
    <property type="entry name" value="Glyoxalase/Bleomycin resistance protein/Dihydroxybiphenyl dioxygenase"/>
    <property type="match status" value="1"/>
</dbReference>
<dbReference type="RefSeq" id="WP_092379726.1">
    <property type="nucleotide sequence ID" value="NZ_BOPI01000019.1"/>
</dbReference>
<protein>
    <recommendedName>
        <fullName evidence="2">VOC domain-containing protein</fullName>
    </recommendedName>
</protein>
<keyword evidence="4" id="KW-1185">Reference proteome</keyword>
<dbReference type="PANTHER" id="PTHR33993">
    <property type="entry name" value="GLYOXALASE-RELATED"/>
    <property type="match status" value="1"/>
</dbReference>
<dbReference type="InterPro" id="IPR052164">
    <property type="entry name" value="Anthracycline_SecMetBiosynth"/>
</dbReference>
<gene>
    <name evidence="3" type="ORF">SAMN05443287_104156</name>
</gene>